<organism evidence="1">
    <name type="scientific">Arion vulgaris</name>
    <dbReference type="NCBI Taxonomy" id="1028688"/>
    <lineage>
        <taxon>Eukaryota</taxon>
        <taxon>Metazoa</taxon>
        <taxon>Spiralia</taxon>
        <taxon>Lophotrochozoa</taxon>
        <taxon>Mollusca</taxon>
        <taxon>Gastropoda</taxon>
        <taxon>Heterobranchia</taxon>
        <taxon>Euthyneura</taxon>
        <taxon>Panpulmonata</taxon>
        <taxon>Eupulmonata</taxon>
        <taxon>Stylommatophora</taxon>
        <taxon>Helicina</taxon>
        <taxon>Arionoidea</taxon>
        <taxon>Arionidae</taxon>
        <taxon>Arion</taxon>
    </lineage>
</organism>
<sequence length="50" mass="5573">MSYAGYKVCKKFSSELFLFIEETVGNTGLTSVTYDEVRTAVPSENRGISF</sequence>
<protein>
    <submittedName>
        <fullName evidence="1">Uncharacterized protein</fullName>
    </submittedName>
</protein>
<accession>A0A0B7BVG8</accession>
<feature type="non-terminal residue" evidence="1">
    <location>
        <position position="50"/>
    </location>
</feature>
<dbReference type="AlphaFoldDB" id="A0A0B7BVG8"/>
<name>A0A0B7BVG8_9EUPU</name>
<gene>
    <name evidence="1" type="primary">ORF214167</name>
</gene>
<proteinExistence type="predicted"/>
<reference evidence="1" key="1">
    <citation type="submission" date="2014-12" db="EMBL/GenBank/DDBJ databases">
        <title>Insight into the proteome of Arion vulgaris.</title>
        <authorList>
            <person name="Aradska J."/>
            <person name="Bulat T."/>
            <person name="Smidak R."/>
            <person name="Sarate P."/>
            <person name="Gangsoo J."/>
            <person name="Sialana F."/>
            <person name="Bilban M."/>
            <person name="Lubec G."/>
        </authorList>
    </citation>
    <scope>NUCLEOTIDE SEQUENCE</scope>
    <source>
        <tissue evidence="1">Skin</tissue>
    </source>
</reference>
<evidence type="ECO:0000313" key="1">
    <source>
        <dbReference type="EMBL" id="CEK96963.1"/>
    </source>
</evidence>
<dbReference type="EMBL" id="HACG01050098">
    <property type="protein sequence ID" value="CEK96963.1"/>
    <property type="molecule type" value="Transcribed_RNA"/>
</dbReference>